<dbReference type="Proteomes" id="UP000654947">
    <property type="component" value="Unassembled WGS sequence"/>
</dbReference>
<dbReference type="NCBIfam" id="TIGR01509">
    <property type="entry name" value="HAD-SF-IA-v3"/>
    <property type="match status" value="1"/>
</dbReference>
<keyword evidence="3" id="KW-1185">Reference proteome</keyword>
<dbReference type="GO" id="GO:0016787">
    <property type="term" value="F:hydrolase activity"/>
    <property type="evidence" value="ECO:0007669"/>
    <property type="project" value="UniProtKB-KW"/>
</dbReference>
<dbReference type="PANTHER" id="PTHR43316">
    <property type="entry name" value="HYDROLASE, HALOACID DELAHOGENASE-RELATED"/>
    <property type="match status" value="1"/>
</dbReference>
<evidence type="ECO:0000313" key="2">
    <source>
        <dbReference type="EMBL" id="GHD34515.1"/>
    </source>
</evidence>
<dbReference type="AlphaFoldDB" id="A0A919CLE0"/>
<comment type="caution">
    <text evidence="2">The sequence shown here is derived from an EMBL/GenBank/DDBJ whole genome shotgun (WGS) entry which is preliminary data.</text>
</comment>
<evidence type="ECO:0008006" key="4">
    <source>
        <dbReference type="Google" id="ProtNLM"/>
    </source>
</evidence>
<dbReference type="SFLD" id="SFLDG01129">
    <property type="entry name" value="C1.5:_HAD__Beta-PGM__Phosphata"/>
    <property type="match status" value="1"/>
</dbReference>
<dbReference type="InterPro" id="IPR023214">
    <property type="entry name" value="HAD_sf"/>
</dbReference>
<evidence type="ECO:0000313" key="3">
    <source>
        <dbReference type="Proteomes" id="UP000654947"/>
    </source>
</evidence>
<evidence type="ECO:0000256" key="1">
    <source>
        <dbReference type="ARBA" id="ARBA00022801"/>
    </source>
</evidence>
<dbReference type="EMBL" id="BMXL01000030">
    <property type="protein sequence ID" value="GHD34515.1"/>
    <property type="molecule type" value="Genomic_DNA"/>
</dbReference>
<reference evidence="2 3" key="1">
    <citation type="journal article" date="2014" name="Int. J. Syst. Evol. Microbiol.">
        <title>Complete genome sequence of Corynebacterium casei LMG S-19264T (=DSM 44701T), isolated from a smear-ripened cheese.</title>
        <authorList>
            <consortium name="US DOE Joint Genome Institute (JGI-PGF)"/>
            <person name="Walter F."/>
            <person name="Albersmeier A."/>
            <person name="Kalinowski J."/>
            <person name="Ruckert C."/>
        </authorList>
    </citation>
    <scope>NUCLEOTIDE SEQUENCE [LARGE SCALE GENOMIC DNA]</scope>
    <source>
        <strain evidence="2 3">KCTC 19473</strain>
    </source>
</reference>
<dbReference type="InterPro" id="IPR036412">
    <property type="entry name" value="HAD-like_sf"/>
</dbReference>
<dbReference type="InterPro" id="IPR051540">
    <property type="entry name" value="S-2-haloacid_dehalogenase"/>
</dbReference>
<dbReference type="SFLD" id="SFLDS00003">
    <property type="entry name" value="Haloacid_Dehalogenase"/>
    <property type="match status" value="1"/>
</dbReference>
<sequence>MIRTLTVDLGGTLVPVDRTSTTATLARLLGLDLPRARALMGELAKRRRCTPGQLAEELATRFTSTNPARLHQVLKRARDRATAPPLYPDAAPALDRLRSRGLRLVAVTNSLGCTVPADPVAALGGVVDHVVYSADVGATKPDSDLFRHIEHATNSAAHELVHVGDSARSDAAAALACGWSAVWLDRTGANPHRCPPGAAYAATLADLPRLLEGDG</sequence>
<dbReference type="RefSeq" id="WP_017574943.1">
    <property type="nucleotide sequence ID" value="NZ_BMXL01000030.1"/>
</dbReference>
<gene>
    <name evidence="2" type="ORF">GCM10007147_40260</name>
</gene>
<keyword evidence="1" id="KW-0378">Hydrolase</keyword>
<proteinExistence type="predicted"/>
<accession>A0A919CLE0</accession>
<dbReference type="PRINTS" id="PR00413">
    <property type="entry name" value="HADHALOGNASE"/>
</dbReference>
<dbReference type="Gene3D" id="3.40.50.1000">
    <property type="entry name" value="HAD superfamily/HAD-like"/>
    <property type="match status" value="1"/>
</dbReference>
<dbReference type="Pfam" id="PF00702">
    <property type="entry name" value="Hydrolase"/>
    <property type="match status" value="1"/>
</dbReference>
<protein>
    <recommendedName>
        <fullName evidence="4">HAD family hydrolase</fullName>
    </recommendedName>
</protein>
<dbReference type="InterPro" id="IPR006439">
    <property type="entry name" value="HAD-SF_hydro_IA"/>
</dbReference>
<dbReference type="SUPFAM" id="SSF56784">
    <property type="entry name" value="HAD-like"/>
    <property type="match status" value="1"/>
</dbReference>
<dbReference type="NCBIfam" id="TIGR01549">
    <property type="entry name" value="HAD-SF-IA-v1"/>
    <property type="match status" value="1"/>
</dbReference>
<name>A0A919CLE0_9ACTN</name>
<organism evidence="2 3">
    <name type="scientific">Nocardiopsis kunsanensis</name>
    <dbReference type="NCBI Taxonomy" id="141693"/>
    <lineage>
        <taxon>Bacteria</taxon>
        <taxon>Bacillati</taxon>
        <taxon>Actinomycetota</taxon>
        <taxon>Actinomycetes</taxon>
        <taxon>Streptosporangiales</taxon>
        <taxon>Nocardiopsidaceae</taxon>
        <taxon>Nocardiopsis</taxon>
    </lineage>
</organism>